<dbReference type="Gene3D" id="3.30.1490.20">
    <property type="entry name" value="ATP-grasp fold, A domain"/>
    <property type="match status" value="1"/>
</dbReference>
<dbReference type="SUPFAM" id="SSF52440">
    <property type="entry name" value="PreATP-grasp domain"/>
    <property type="match status" value="1"/>
</dbReference>
<evidence type="ECO:0000256" key="2">
    <source>
        <dbReference type="ARBA" id="ARBA00022741"/>
    </source>
</evidence>
<dbReference type="InterPro" id="IPR016185">
    <property type="entry name" value="PreATP-grasp_dom_sf"/>
</dbReference>
<evidence type="ECO:0000313" key="6">
    <source>
        <dbReference type="EMBL" id="MFD1885024.1"/>
    </source>
</evidence>
<keyword evidence="3 4" id="KW-0067">ATP-binding</keyword>
<dbReference type="PANTHER" id="PTHR21621">
    <property type="entry name" value="RIBOSOMAL PROTEIN S6 MODIFICATION PROTEIN"/>
    <property type="match status" value="1"/>
</dbReference>
<gene>
    <name evidence="6" type="ORF">ACFSC9_05745</name>
</gene>
<keyword evidence="7" id="KW-1185">Reference proteome</keyword>
<evidence type="ECO:0000313" key="7">
    <source>
        <dbReference type="Proteomes" id="UP001597233"/>
    </source>
</evidence>
<dbReference type="InterPro" id="IPR013651">
    <property type="entry name" value="ATP-grasp_RimK-type"/>
</dbReference>
<sequence length="306" mass="34914">MSNLYAPPKLLFCVTKLREEERRIYDYVLQAGMEVDVCTDNMQLELADIRQYDLALIRCMSQSKALERAQYIELAGVRTLNQYESIRICTNKAFQALLFERHGIAQPAFEIAFTLDKLYDYLERFNGNFVIKPVSSSWGRGVTWINDRLTLDAWIAARESIDPQGKALPVLVQQYINKSNYDIRVVIVGDEPIVAFKRISHDSWLTNTHLGAEVEPISLSKPIKEIVKQLIDAIGSGVYGLDLFYDHTDHTYKVCEVNQNPEFAKSWLIHHVDVAQAIAELCVYTVNTGTGRNVNDVVNEHTRITI</sequence>
<dbReference type="PROSITE" id="PS50975">
    <property type="entry name" value="ATP_GRASP"/>
    <property type="match status" value="1"/>
</dbReference>
<comment type="caution">
    <text evidence="6">The sequence shown here is derived from an EMBL/GenBank/DDBJ whole genome shotgun (WGS) entry which is preliminary data.</text>
</comment>
<dbReference type="NCBIfam" id="TIGR00768">
    <property type="entry name" value="rimK_fam"/>
    <property type="match status" value="1"/>
</dbReference>
<reference evidence="7" key="1">
    <citation type="journal article" date="2019" name="Int. J. Syst. Evol. Microbiol.">
        <title>The Global Catalogue of Microorganisms (GCM) 10K type strain sequencing project: providing services to taxonomists for standard genome sequencing and annotation.</title>
        <authorList>
            <consortium name="The Broad Institute Genomics Platform"/>
            <consortium name="The Broad Institute Genome Sequencing Center for Infectious Disease"/>
            <person name="Wu L."/>
            <person name="Ma J."/>
        </authorList>
    </citation>
    <scope>NUCLEOTIDE SEQUENCE [LARGE SCALE GENOMIC DNA]</scope>
    <source>
        <strain evidence="7">CCUG 54950</strain>
    </source>
</reference>
<dbReference type="RefSeq" id="WP_347325886.1">
    <property type="nucleotide sequence ID" value="NZ_JBCGUH010000008.1"/>
</dbReference>
<evidence type="ECO:0000256" key="4">
    <source>
        <dbReference type="PROSITE-ProRule" id="PRU00409"/>
    </source>
</evidence>
<evidence type="ECO:0000256" key="3">
    <source>
        <dbReference type="ARBA" id="ARBA00022840"/>
    </source>
</evidence>
<accession>A0ABW4RFF0</accession>
<evidence type="ECO:0000259" key="5">
    <source>
        <dbReference type="PROSITE" id="PS50975"/>
    </source>
</evidence>
<dbReference type="EMBL" id="JBHUEH010000011">
    <property type="protein sequence ID" value="MFD1885024.1"/>
    <property type="molecule type" value="Genomic_DNA"/>
</dbReference>
<dbReference type="Pfam" id="PF08443">
    <property type="entry name" value="RimK"/>
    <property type="match status" value="1"/>
</dbReference>
<protein>
    <submittedName>
        <fullName evidence="6">RimK family alpha-L-glutamate ligase</fullName>
    </submittedName>
</protein>
<evidence type="ECO:0000256" key="1">
    <source>
        <dbReference type="ARBA" id="ARBA00022723"/>
    </source>
</evidence>
<dbReference type="Pfam" id="PF22626">
    <property type="entry name" value="LysX_preATP_grasp"/>
    <property type="match status" value="1"/>
</dbReference>
<keyword evidence="6" id="KW-0436">Ligase</keyword>
<dbReference type="PANTHER" id="PTHR21621:SF2">
    <property type="entry name" value="COENZYME GAMMA-F420-2:ALPHA-L-GLUTAMATE LIGASE"/>
    <property type="match status" value="1"/>
</dbReference>
<feature type="domain" description="ATP-grasp" evidence="5">
    <location>
        <begin position="96"/>
        <end position="283"/>
    </location>
</feature>
<dbReference type="InterPro" id="IPR004666">
    <property type="entry name" value="Rp_bS6_RimK/Lys_biosynth_LsyX"/>
</dbReference>
<dbReference type="InterPro" id="IPR013815">
    <property type="entry name" value="ATP_grasp_subdomain_1"/>
</dbReference>
<dbReference type="InterPro" id="IPR011761">
    <property type="entry name" value="ATP-grasp"/>
</dbReference>
<dbReference type="InterPro" id="IPR054562">
    <property type="entry name" value="LysX/ArgX_preATP_grasp"/>
</dbReference>
<dbReference type="Gene3D" id="3.30.470.20">
    <property type="entry name" value="ATP-grasp fold, B domain"/>
    <property type="match status" value="1"/>
</dbReference>
<organism evidence="6 7">
    <name type="scientific">Paenibacillus wenxiniae</name>
    <dbReference type="NCBI Taxonomy" id="1636843"/>
    <lineage>
        <taxon>Bacteria</taxon>
        <taxon>Bacillati</taxon>
        <taxon>Bacillota</taxon>
        <taxon>Bacilli</taxon>
        <taxon>Bacillales</taxon>
        <taxon>Paenibacillaceae</taxon>
        <taxon>Paenibacillus</taxon>
    </lineage>
</organism>
<dbReference type="Gene3D" id="3.40.50.20">
    <property type="match status" value="1"/>
</dbReference>
<name>A0ABW4RFF0_9BACL</name>
<keyword evidence="2 4" id="KW-0547">Nucleotide-binding</keyword>
<proteinExistence type="predicted"/>
<dbReference type="Proteomes" id="UP001597233">
    <property type="component" value="Unassembled WGS sequence"/>
</dbReference>
<dbReference type="SUPFAM" id="SSF56059">
    <property type="entry name" value="Glutathione synthetase ATP-binding domain-like"/>
    <property type="match status" value="1"/>
</dbReference>
<dbReference type="GO" id="GO:0016874">
    <property type="term" value="F:ligase activity"/>
    <property type="evidence" value="ECO:0007669"/>
    <property type="project" value="UniProtKB-KW"/>
</dbReference>
<keyword evidence="1" id="KW-0479">Metal-binding</keyword>